<comment type="subcellular location">
    <subcellularLocation>
        <location evidence="8">Cell junction</location>
        <location evidence="8">Tight junction</location>
    </subcellularLocation>
    <subcellularLocation>
        <location evidence="8">Cell membrane</location>
        <topology evidence="8">Multi-pass membrane protein</topology>
    </subcellularLocation>
</comment>
<comment type="similarity">
    <text evidence="1 8">Belongs to the claudin family.</text>
</comment>
<feature type="transmembrane region" description="Helical" evidence="8">
    <location>
        <begin position="83"/>
        <end position="108"/>
    </location>
</feature>
<dbReference type="PANTHER" id="PTHR12002">
    <property type="entry name" value="CLAUDIN"/>
    <property type="match status" value="1"/>
</dbReference>
<dbReference type="GO" id="GO:0005198">
    <property type="term" value="F:structural molecule activity"/>
    <property type="evidence" value="ECO:0007669"/>
    <property type="project" value="InterPro"/>
</dbReference>
<reference evidence="9" key="2">
    <citation type="submission" date="2025-08" db="UniProtKB">
        <authorList>
            <consortium name="Ensembl"/>
        </authorList>
    </citation>
    <scope>IDENTIFICATION</scope>
</reference>
<organism evidence="9 10">
    <name type="scientific">Gopherus agassizii</name>
    <name type="common">Agassiz's desert tortoise</name>
    <dbReference type="NCBI Taxonomy" id="38772"/>
    <lineage>
        <taxon>Eukaryota</taxon>
        <taxon>Metazoa</taxon>
        <taxon>Chordata</taxon>
        <taxon>Craniata</taxon>
        <taxon>Vertebrata</taxon>
        <taxon>Euteleostomi</taxon>
        <taxon>Archelosauria</taxon>
        <taxon>Testudinata</taxon>
        <taxon>Testudines</taxon>
        <taxon>Cryptodira</taxon>
        <taxon>Durocryptodira</taxon>
        <taxon>Testudinoidea</taxon>
        <taxon>Testudinidae</taxon>
        <taxon>Gopherus</taxon>
    </lineage>
</organism>
<keyword evidence="4 8" id="KW-0812">Transmembrane</keyword>
<feature type="transmembrane region" description="Helical" evidence="8">
    <location>
        <begin position="120"/>
        <end position="143"/>
    </location>
</feature>
<evidence type="ECO:0000256" key="4">
    <source>
        <dbReference type="ARBA" id="ARBA00022692"/>
    </source>
</evidence>
<comment type="function">
    <text evidence="8">Claudins function as major constituents of the tight junction complexes that regulate the permeability of epithelia.</text>
</comment>
<dbReference type="InterPro" id="IPR004031">
    <property type="entry name" value="PMP22/EMP/MP20/Claudin"/>
</dbReference>
<evidence type="ECO:0000256" key="6">
    <source>
        <dbReference type="ARBA" id="ARBA00022989"/>
    </source>
</evidence>
<dbReference type="AlphaFoldDB" id="A0A452HJE2"/>
<keyword evidence="7 8" id="KW-0472">Membrane</keyword>
<evidence type="ECO:0000256" key="5">
    <source>
        <dbReference type="ARBA" id="ARBA00022949"/>
    </source>
</evidence>
<name>A0A452HJE2_9SAUR</name>
<evidence type="ECO:0000256" key="3">
    <source>
        <dbReference type="ARBA" id="ARBA00022475"/>
    </source>
</evidence>
<dbReference type="PROSITE" id="PS01346">
    <property type="entry name" value="CLAUDIN"/>
    <property type="match status" value="1"/>
</dbReference>
<evidence type="ECO:0000313" key="10">
    <source>
        <dbReference type="Proteomes" id="UP000291020"/>
    </source>
</evidence>
<keyword evidence="10" id="KW-1185">Reference proteome</keyword>
<dbReference type="InterPro" id="IPR017974">
    <property type="entry name" value="Claudin_CS"/>
</dbReference>
<reference evidence="9" key="3">
    <citation type="submission" date="2025-09" db="UniProtKB">
        <authorList>
            <consortium name="Ensembl"/>
        </authorList>
    </citation>
    <scope>IDENTIFICATION</scope>
</reference>
<keyword evidence="5 8" id="KW-0965">Cell junction</keyword>
<dbReference type="GO" id="GO:0005923">
    <property type="term" value="C:bicellular tight junction"/>
    <property type="evidence" value="ECO:0007669"/>
    <property type="project" value="UniProtKB-SubCell"/>
</dbReference>
<dbReference type="Proteomes" id="UP000291020">
    <property type="component" value="Unassembled WGS sequence"/>
</dbReference>
<dbReference type="InterPro" id="IPR006187">
    <property type="entry name" value="Claudin"/>
</dbReference>
<dbReference type="Gene3D" id="1.20.140.150">
    <property type="match status" value="1"/>
</dbReference>
<feature type="transmembrane region" description="Helical" evidence="8">
    <location>
        <begin position="163"/>
        <end position="188"/>
    </location>
</feature>
<keyword evidence="2 8" id="KW-0796">Tight junction</keyword>
<dbReference type="Pfam" id="PF00822">
    <property type="entry name" value="PMP22_Claudin"/>
    <property type="match status" value="1"/>
</dbReference>
<accession>A0A452HJE2</accession>
<protein>
    <recommendedName>
        <fullName evidence="8">Claudin</fullName>
    </recommendedName>
</protein>
<dbReference type="GO" id="GO:0005886">
    <property type="term" value="C:plasma membrane"/>
    <property type="evidence" value="ECO:0007669"/>
    <property type="project" value="UniProtKB-SubCell"/>
</dbReference>
<keyword evidence="6 8" id="KW-1133">Transmembrane helix</keyword>
<proteinExistence type="inferred from homology"/>
<keyword evidence="3 8" id="KW-1003">Cell membrane</keyword>
<dbReference type="PRINTS" id="PR01077">
    <property type="entry name" value="CLAUDIN"/>
</dbReference>
<dbReference type="FunFam" id="1.20.140.150:FF:000001">
    <property type="entry name" value="Claudin"/>
    <property type="match status" value="1"/>
</dbReference>
<comment type="caution">
    <text evidence="8">Lacks conserved residue(s) required for the propagation of feature annotation.</text>
</comment>
<evidence type="ECO:0000256" key="1">
    <source>
        <dbReference type="ARBA" id="ARBA00008295"/>
    </source>
</evidence>
<dbReference type="STRING" id="38772.ENSGAGP00000015030"/>
<evidence type="ECO:0000256" key="7">
    <source>
        <dbReference type="ARBA" id="ARBA00023136"/>
    </source>
</evidence>
<dbReference type="Ensembl" id="ENSGAGT00000017170.1">
    <property type="protein sequence ID" value="ENSGAGP00000015030.1"/>
    <property type="gene ID" value="ENSGAGG00000011362.1"/>
</dbReference>
<evidence type="ECO:0000256" key="2">
    <source>
        <dbReference type="ARBA" id="ARBA00022427"/>
    </source>
</evidence>
<sequence length="224" mass="24621">MASGVLQIVGLVVGGIGLAGTFAVTGMPQWRVTAFIENNIIVFETIWEGLWMHCISQANIRMQCKCKFYDTVLALPPILEVSRGLMCFAVMLSVIAFLTAIIGMKCTVCVGDNKQVRSNILLAAGIIFILTGILILIPVSWTASNIIGDFYNPAVHAGLKRDLGAALYLGWVSSAFLMIGGAIFCSFYSCADKPRTWRYSSRSCHRPHKFEDVEMKSTTRHAYV</sequence>
<reference evidence="10" key="1">
    <citation type="journal article" date="2017" name="PLoS ONE">
        <title>The Agassiz's desert tortoise genome provides a resource for the conservation of a threatened species.</title>
        <authorList>
            <person name="Tollis M."/>
            <person name="DeNardo D.F."/>
            <person name="Cornelius J.A."/>
            <person name="Dolby G.A."/>
            <person name="Edwards T."/>
            <person name="Henen B.T."/>
            <person name="Karl A.E."/>
            <person name="Murphy R.W."/>
            <person name="Kusumi K."/>
        </authorList>
    </citation>
    <scope>NUCLEOTIDE SEQUENCE [LARGE SCALE GENOMIC DNA]</scope>
</reference>
<evidence type="ECO:0000313" key="9">
    <source>
        <dbReference type="Ensembl" id="ENSGAGP00000015030.1"/>
    </source>
</evidence>
<evidence type="ECO:0000256" key="8">
    <source>
        <dbReference type="RuleBase" id="RU060637"/>
    </source>
</evidence>